<dbReference type="InParanoid" id="A0A543ATH2"/>
<protein>
    <submittedName>
        <fullName evidence="3">Uncharacterized protein</fullName>
    </submittedName>
</protein>
<keyword evidence="2" id="KW-0812">Transmembrane</keyword>
<feature type="region of interest" description="Disordered" evidence="1">
    <location>
        <begin position="1"/>
        <end position="27"/>
    </location>
</feature>
<keyword evidence="2" id="KW-1133">Transmembrane helix</keyword>
<dbReference type="RefSeq" id="WP_142036417.1">
    <property type="nucleotide sequence ID" value="NZ_JBHTGS010000001.1"/>
</dbReference>
<organism evidence="3 4">
    <name type="scientific">Stackebrandtia endophytica</name>
    <dbReference type="NCBI Taxonomy" id="1496996"/>
    <lineage>
        <taxon>Bacteria</taxon>
        <taxon>Bacillati</taxon>
        <taxon>Actinomycetota</taxon>
        <taxon>Actinomycetes</taxon>
        <taxon>Glycomycetales</taxon>
        <taxon>Glycomycetaceae</taxon>
        <taxon>Stackebrandtia</taxon>
    </lineage>
</organism>
<proteinExistence type="predicted"/>
<accession>A0A543ATH2</accession>
<gene>
    <name evidence="3" type="ORF">FB566_1383</name>
</gene>
<sequence>MGGIGRLTDVGGEQPVAEPRRGTLVGGDSEGMNVITTVLTVVGVVIGAGFLLGGGVLLPLWEQLETRGERNGADK</sequence>
<dbReference type="AlphaFoldDB" id="A0A543ATH2"/>
<comment type="caution">
    <text evidence="3">The sequence shown here is derived from an EMBL/GenBank/DDBJ whole genome shotgun (WGS) entry which is preliminary data.</text>
</comment>
<dbReference type="EMBL" id="VFOW01000001">
    <property type="protein sequence ID" value="TQL75868.1"/>
    <property type="molecule type" value="Genomic_DNA"/>
</dbReference>
<dbReference type="Proteomes" id="UP000317043">
    <property type="component" value="Unassembled WGS sequence"/>
</dbReference>
<reference evidence="3 4" key="1">
    <citation type="submission" date="2019-06" db="EMBL/GenBank/DDBJ databases">
        <title>Sequencing the genomes of 1000 actinobacteria strains.</title>
        <authorList>
            <person name="Klenk H.-P."/>
        </authorList>
    </citation>
    <scope>NUCLEOTIDE SEQUENCE [LARGE SCALE GENOMIC DNA]</scope>
    <source>
        <strain evidence="3 4">DSM 45928</strain>
    </source>
</reference>
<evidence type="ECO:0000256" key="2">
    <source>
        <dbReference type="SAM" id="Phobius"/>
    </source>
</evidence>
<feature type="transmembrane region" description="Helical" evidence="2">
    <location>
        <begin position="34"/>
        <end position="61"/>
    </location>
</feature>
<keyword evidence="2" id="KW-0472">Membrane</keyword>
<evidence type="ECO:0000313" key="4">
    <source>
        <dbReference type="Proteomes" id="UP000317043"/>
    </source>
</evidence>
<keyword evidence="4" id="KW-1185">Reference proteome</keyword>
<evidence type="ECO:0000256" key="1">
    <source>
        <dbReference type="SAM" id="MobiDB-lite"/>
    </source>
</evidence>
<evidence type="ECO:0000313" key="3">
    <source>
        <dbReference type="EMBL" id="TQL75868.1"/>
    </source>
</evidence>
<name>A0A543ATH2_9ACTN</name>